<comment type="caution">
    <text evidence="1">The sequence shown here is derived from an EMBL/GenBank/DDBJ whole genome shotgun (WGS) entry which is preliminary data.</text>
</comment>
<name>A0A0F9KIV8_9ZZZZ</name>
<dbReference type="Gene3D" id="3.40.50.150">
    <property type="entry name" value="Vaccinia Virus protein VP39"/>
    <property type="match status" value="1"/>
</dbReference>
<dbReference type="AlphaFoldDB" id="A0A0F9KIV8"/>
<dbReference type="InterPro" id="IPR029063">
    <property type="entry name" value="SAM-dependent_MTases_sf"/>
</dbReference>
<feature type="non-terminal residue" evidence="1">
    <location>
        <position position="76"/>
    </location>
</feature>
<dbReference type="EMBL" id="LAZR01007919">
    <property type="protein sequence ID" value="KKM82074.1"/>
    <property type="molecule type" value="Genomic_DNA"/>
</dbReference>
<evidence type="ECO:0000313" key="1">
    <source>
        <dbReference type="EMBL" id="KKM82074.1"/>
    </source>
</evidence>
<reference evidence="1" key="1">
    <citation type="journal article" date="2015" name="Nature">
        <title>Complex archaea that bridge the gap between prokaryotes and eukaryotes.</title>
        <authorList>
            <person name="Spang A."/>
            <person name="Saw J.H."/>
            <person name="Jorgensen S.L."/>
            <person name="Zaremba-Niedzwiedzka K."/>
            <person name="Martijn J."/>
            <person name="Lind A.E."/>
            <person name="van Eijk R."/>
            <person name="Schleper C."/>
            <person name="Guy L."/>
            <person name="Ettema T.J."/>
        </authorList>
    </citation>
    <scope>NUCLEOTIDE SEQUENCE</scope>
</reference>
<evidence type="ECO:0008006" key="2">
    <source>
        <dbReference type="Google" id="ProtNLM"/>
    </source>
</evidence>
<dbReference type="SUPFAM" id="SSF53335">
    <property type="entry name" value="S-adenosyl-L-methionine-dependent methyltransferases"/>
    <property type="match status" value="1"/>
</dbReference>
<organism evidence="1">
    <name type="scientific">marine sediment metagenome</name>
    <dbReference type="NCBI Taxonomy" id="412755"/>
    <lineage>
        <taxon>unclassified sequences</taxon>
        <taxon>metagenomes</taxon>
        <taxon>ecological metagenomes</taxon>
    </lineage>
</organism>
<proteinExistence type="predicted"/>
<protein>
    <recommendedName>
        <fullName evidence="2">Methyltransferase type 11 domain-containing protein</fullName>
    </recommendedName>
</protein>
<accession>A0A0F9KIV8</accession>
<gene>
    <name evidence="1" type="ORF">LCGC14_1323140</name>
</gene>
<sequence>MIVNTENLPPVRDGDGNNTLKYWEELWLNKGRRAETWSTKRTIAVAKELKPKTMLEVGCGAGGLLKPIKDLGIDVY</sequence>